<dbReference type="EMBL" id="JARPOI010000017">
    <property type="protein sequence ID" value="KAJ9140790.1"/>
    <property type="molecule type" value="Genomic_DNA"/>
</dbReference>
<reference evidence="2" key="1">
    <citation type="journal article" date="2023" name="Plant Biotechnol. J.">
        <title>Chromosome-level wild Hevea brasiliensis genome provides new tools for genomic-assisted breeding and valuable loci to elevate rubber yield.</title>
        <authorList>
            <person name="Cheng H."/>
            <person name="Song X."/>
            <person name="Hu Y."/>
            <person name="Wu T."/>
            <person name="Yang Q."/>
            <person name="An Z."/>
            <person name="Feng S."/>
            <person name="Deng Z."/>
            <person name="Wu W."/>
            <person name="Zeng X."/>
            <person name="Tu M."/>
            <person name="Wang X."/>
            <person name="Huang H."/>
        </authorList>
    </citation>
    <scope>NUCLEOTIDE SEQUENCE</scope>
    <source>
        <strain evidence="2">MT/VB/25A 57/8</strain>
    </source>
</reference>
<evidence type="ECO:0000313" key="3">
    <source>
        <dbReference type="Proteomes" id="UP001174677"/>
    </source>
</evidence>
<dbReference type="PANTHER" id="PTHR37199:SF5">
    <property type="entry name" value="TRANSMEMBRANE PROTEIN"/>
    <property type="match status" value="1"/>
</dbReference>
<evidence type="ECO:0000256" key="1">
    <source>
        <dbReference type="SAM" id="SignalP"/>
    </source>
</evidence>
<gene>
    <name evidence="2" type="ORF">P3X46_031394</name>
</gene>
<feature type="chain" id="PRO_5047402546" evidence="1">
    <location>
        <begin position="25"/>
        <end position="52"/>
    </location>
</feature>
<protein>
    <submittedName>
        <fullName evidence="2">Uncharacterized protein</fullName>
    </submittedName>
</protein>
<evidence type="ECO:0000313" key="2">
    <source>
        <dbReference type="EMBL" id="KAJ9140790.1"/>
    </source>
</evidence>
<name>A0ABQ9KNB2_HEVBR</name>
<proteinExistence type="predicted"/>
<dbReference type="Proteomes" id="UP001174677">
    <property type="component" value="Chromosome 17"/>
</dbReference>
<accession>A0ABQ9KNB2</accession>
<organism evidence="2 3">
    <name type="scientific">Hevea brasiliensis</name>
    <name type="common">Para rubber tree</name>
    <name type="synonym">Siphonia brasiliensis</name>
    <dbReference type="NCBI Taxonomy" id="3981"/>
    <lineage>
        <taxon>Eukaryota</taxon>
        <taxon>Viridiplantae</taxon>
        <taxon>Streptophyta</taxon>
        <taxon>Embryophyta</taxon>
        <taxon>Tracheophyta</taxon>
        <taxon>Spermatophyta</taxon>
        <taxon>Magnoliopsida</taxon>
        <taxon>eudicotyledons</taxon>
        <taxon>Gunneridae</taxon>
        <taxon>Pentapetalae</taxon>
        <taxon>rosids</taxon>
        <taxon>fabids</taxon>
        <taxon>Malpighiales</taxon>
        <taxon>Euphorbiaceae</taxon>
        <taxon>Crotonoideae</taxon>
        <taxon>Micrandreae</taxon>
        <taxon>Hevea</taxon>
    </lineage>
</organism>
<comment type="caution">
    <text evidence="2">The sequence shown here is derived from an EMBL/GenBank/DDBJ whole genome shotgun (WGS) entry which is preliminary data.</text>
</comment>
<sequence>MVGCNAALITLSILTAIIFSCAQGASKDKASAAHTDTYGATCLAGCGADCGG</sequence>
<keyword evidence="3" id="KW-1185">Reference proteome</keyword>
<feature type="signal peptide" evidence="1">
    <location>
        <begin position="1"/>
        <end position="24"/>
    </location>
</feature>
<keyword evidence="1" id="KW-0732">Signal</keyword>
<dbReference type="PANTHER" id="PTHR37199">
    <property type="entry name" value="TRANSMEMBRANE PROTEIN"/>
    <property type="match status" value="1"/>
</dbReference>